<dbReference type="PROSITE" id="PS50222">
    <property type="entry name" value="EF_HAND_2"/>
    <property type="match status" value="2"/>
</dbReference>
<feature type="domain" description="EF-hand" evidence="6">
    <location>
        <begin position="55"/>
        <end position="90"/>
    </location>
</feature>
<feature type="repeat" description="WD" evidence="4">
    <location>
        <begin position="827"/>
        <end position="861"/>
    </location>
</feature>
<evidence type="ECO:0000256" key="3">
    <source>
        <dbReference type="ARBA" id="ARBA00022837"/>
    </source>
</evidence>
<feature type="repeat" description="WD" evidence="4">
    <location>
        <begin position="884"/>
        <end position="917"/>
    </location>
</feature>
<feature type="compositionally biased region" description="Low complexity" evidence="5">
    <location>
        <begin position="740"/>
        <end position="762"/>
    </location>
</feature>
<evidence type="ECO:0000259" key="6">
    <source>
        <dbReference type="PROSITE" id="PS50222"/>
    </source>
</evidence>
<feature type="domain" description="EF-hand" evidence="6">
    <location>
        <begin position="92"/>
        <end position="127"/>
    </location>
</feature>
<dbReference type="InterPro" id="IPR011992">
    <property type="entry name" value="EF-hand-dom_pair"/>
</dbReference>
<dbReference type="Pfam" id="PF00400">
    <property type="entry name" value="WD40"/>
    <property type="match status" value="3"/>
</dbReference>
<keyword evidence="7" id="KW-1185">Reference proteome</keyword>
<organism evidence="7 8">
    <name type="scientific">Priapulus caudatus</name>
    <name type="common">Priapulid worm</name>
    <dbReference type="NCBI Taxonomy" id="37621"/>
    <lineage>
        <taxon>Eukaryota</taxon>
        <taxon>Metazoa</taxon>
        <taxon>Ecdysozoa</taxon>
        <taxon>Scalidophora</taxon>
        <taxon>Priapulida</taxon>
        <taxon>Priapulimorpha</taxon>
        <taxon>Priapulimorphida</taxon>
        <taxon>Priapulidae</taxon>
        <taxon>Priapulus</taxon>
    </lineage>
</organism>
<protein>
    <recommendedName>
        <fullName evidence="1">WD repeat-containing protein on Y chromosome</fullName>
    </recommendedName>
</protein>
<dbReference type="InterPro" id="IPR002048">
    <property type="entry name" value="EF_hand_dom"/>
</dbReference>
<feature type="repeat" description="WD" evidence="4">
    <location>
        <begin position="647"/>
        <end position="687"/>
    </location>
</feature>
<proteinExistence type="predicted"/>
<feature type="compositionally biased region" description="Polar residues" evidence="5">
    <location>
        <begin position="702"/>
        <end position="714"/>
    </location>
</feature>
<dbReference type="PROSITE" id="PS50294">
    <property type="entry name" value="WD_REPEATS_REGION"/>
    <property type="match status" value="2"/>
</dbReference>
<keyword evidence="4" id="KW-0853">WD repeat</keyword>
<feature type="region of interest" description="Disordered" evidence="5">
    <location>
        <begin position="688"/>
        <end position="766"/>
    </location>
</feature>
<evidence type="ECO:0000313" key="8">
    <source>
        <dbReference type="RefSeq" id="XP_014668843.1"/>
    </source>
</evidence>
<dbReference type="SUPFAM" id="SSF47473">
    <property type="entry name" value="EF-hand"/>
    <property type="match status" value="1"/>
</dbReference>
<gene>
    <name evidence="8" type="primary">LOC106810083</name>
</gene>
<feature type="compositionally biased region" description="Low complexity" evidence="5">
    <location>
        <begin position="715"/>
        <end position="726"/>
    </location>
</feature>
<feature type="compositionally biased region" description="Basic residues" evidence="5">
    <location>
        <begin position="690"/>
        <end position="701"/>
    </location>
</feature>
<dbReference type="Gene3D" id="2.130.10.10">
    <property type="entry name" value="YVTN repeat-like/Quinoprotein amine dehydrogenase"/>
    <property type="match status" value="4"/>
</dbReference>
<sequence>MEKSGSHISEMAHGSRDSVAASGLHLSGRADVGPHARTQRRESQSARLEDQMNNDHLIKLQNMFEEADEDGGGGLDIDEFRGAMRKTMGGNVDDHELDILFMKVDTNCDGTVDWDEYLSYMLLEYQEKDTMTTMAQGKPFPNPATLYASTHKDIITSIAFIPTLSNRQCNAVDGIDQTVGRYASLSKEGAVNFWGMDMSHLKTIHLDPGKSKAKPLWLSDMVSLPNVNMLAVSSTERDIYLYDTNANKFDKMFQITQLQHCALTMDYWFNTADMNEAILVWGDAGGNVCVVKFSECATAGLFGQFATKQTVVQRIPMPHLLRGLVRGVTAHKFAPLHDDWVCQVKYCPGLDCFISCSAASGTSLYVGDIDRKKPSYFFTVPRGIRCFDYSADSNVLVTGGLDRSVRVWNPYVTSKAITVLNGHGAQIVHVKVNAACEQIVSICQSNNVRVWDMKEQCCLQSILGRNLPLGTHSVAAVYFNAKTQMLIMGSKQLATLERAEPKEKSKDSAVLSHTHAVVAAIYNRLFNYVVSGCHGSVVSVWDIRTGEKVMQFVNAHRVHDQGAERPVEITAMTFDPTLRRLITGGKEGLVKIWNFNNGACLRELVPAGRREVTSIICPKQRIIVAGWNRKVTTFIDDVDDDSCKEWQSRHADDILSMAYMSPGVVATSDYDGAIIIWSLETGHALTTLHSTRRATQTKKRPTTQPATHTKQSRGATQPKTQTQAKQSRGVTQPMTQPMTQPSASQQQHHSSAKSSPSAAGAAHPRRDTTGIFGYQKRHLASVDKIIFLTARENRADTATLLAAGADGYVQAWSIHHGGRLLGRFHAAHDRGESVVALQTDAANRLLVSGDSKGYVRVWDISRYCTTAPSGDRRDASFPVLLNSFRGHLKAITNLDYVEESRLIVSCSADCSIRLWSLCGRYVGTFGQDKPWSLAAPFTPKSLKRNLPADVRKVASATTLKVLNAGMRPRWAKARNIFLMFGAIKVLRPNMHREKPDEPSEVNDGPASPSWDSDGEIRGLLTKSYKTNRRHQVAPALPKIRHNQHQMKEVYKKTRALKLFAKGGIAGMLTKAE</sequence>
<dbReference type="InterPro" id="IPR015943">
    <property type="entry name" value="WD40/YVTN_repeat-like_dom_sf"/>
</dbReference>
<feature type="region of interest" description="Disordered" evidence="5">
    <location>
        <begin position="991"/>
        <end position="1015"/>
    </location>
</feature>
<reference evidence="8" key="1">
    <citation type="submission" date="2025-08" db="UniProtKB">
        <authorList>
            <consortium name="RefSeq"/>
        </authorList>
    </citation>
    <scope>IDENTIFICATION</scope>
</reference>
<dbReference type="SMART" id="SM00054">
    <property type="entry name" value="EFh"/>
    <property type="match status" value="2"/>
</dbReference>
<dbReference type="Gene3D" id="1.10.238.10">
    <property type="entry name" value="EF-hand"/>
    <property type="match status" value="1"/>
</dbReference>
<feature type="compositionally biased region" description="Basic and acidic residues" evidence="5">
    <location>
        <begin position="39"/>
        <end position="50"/>
    </location>
</feature>
<dbReference type="InterPro" id="IPR018247">
    <property type="entry name" value="EF_Hand_1_Ca_BS"/>
</dbReference>
<dbReference type="InterPro" id="IPR036322">
    <property type="entry name" value="WD40_repeat_dom_sf"/>
</dbReference>
<dbReference type="InterPro" id="IPR001680">
    <property type="entry name" value="WD40_rpt"/>
</dbReference>
<evidence type="ECO:0000256" key="5">
    <source>
        <dbReference type="SAM" id="MobiDB-lite"/>
    </source>
</evidence>
<dbReference type="SMART" id="SM00320">
    <property type="entry name" value="WD40"/>
    <property type="match status" value="9"/>
</dbReference>
<feature type="repeat" description="WD" evidence="4">
    <location>
        <begin position="384"/>
        <end position="409"/>
    </location>
</feature>
<name>A0ABM1E9H2_PRICU</name>
<feature type="compositionally biased region" description="Polar residues" evidence="5">
    <location>
        <begin position="728"/>
        <end position="739"/>
    </location>
</feature>
<dbReference type="PROSITE" id="PS50082">
    <property type="entry name" value="WD_REPEATS_2"/>
    <property type="match status" value="7"/>
</dbReference>
<dbReference type="InterPro" id="IPR051242">
    <property type="entry name" value="WD-EF-hand_domain"/>
</dbReference>
<dbReference type="RefSeq" id="XP_014668843.1">
    <property type="nucleotide sequence ID" value="XM_014813357.1"/>
</dbReference>
<dbReference type="Proteomes" id="UP000695022">
    <property type="component" value="Unplaced"/>
</dbReference>
<feature type="repeat" description="WD" evidence="4">
    <location>
        <begin position="420"/>
        <end position="461"/>
    </location>
</feature>
<feature type="repeat" description="WD" evidence="4">
    <location>
        <begin position="569"/>
        <end position="603"/>
    </location>
</feature>
<dbReference type="GeneID" id="106810083"/>
<feature type="repeat" description="WD" evidence="4">
    <location>
        <begin position="510"/>
        <end position="551"/>
    </location>
</feature>
<dbReference type="CDD" id="cd00051">
    <property type="entry name" value="EFh"/>
    <property type="match status" value="1"/>
</dbReference>
<evidence type="ECO:0000256" key="2">
    <source>
        <dbReference type="ARBA" id="ARBA00022737"/>
    </source>
</evidence>
<dbReference type="PROSITE" id="PS00018">
    <property type="entry name" value="EF_HAND_1"/>
    <property type="match status" value="1"/>
</dbReference>
<dbReference type="SUPFAM" id="SSF50978">
    <property type="entry name" value="WD40 repeat-like"/>
    <property type="match status" value="3"/>
</dbReference>
<dbReference type="Pfam" id="PF13499">
    <property type="entry name" value="EF-hand_7"/>
    <property type="match status" value="1"/>
</dbReference>
<keyword evidence="2" id="KW-0677">Repeat</keyword>
<keyword evidence="3" id="KW-0106">Calcium</keyword>
<accession>A0ABM1E9H2</accession>
<evidence type="ECO:0000256" key="1">
    <source>
        <dbReference type="ARBA" id="ARBA00014901"/>
    </source>
</evidence>
<feature type="region of interest" description="Disordered" evidence="5">
    <location>
        <begin position="1"/>
        <end position="51"/>
    </location>
</feature>
<dbReference type="PANTHER" id="PTHR44324">
    <property type="entry name" value="WD40 REPEAT DOMAIN 95"/>
    <property type="match status" value="1"/>
</dbReference>
<evidence type="ECO:0000313" key="7">
    <source>
        <dbReference type="Proteomes" id="UP000695022"/>
    </source>
</evidence>
<dbReference type="PANTHER" id="PTHR44324:SF6">
    <property type="entry name" value="EF-HAND CALCIUM BINDING DOMAIN 8"/>
    <property type="match status" value="1"/>
</dbReference>
<evidence type="ECO:0000256" key="4">
    <source>
        <dbReference type="PROSITE-ProRule" id="PRU00221"/>
    </source>
</evidence>